<evidence type="ECO:0000313" key="5">
    <source>
        <dbReference type="Proteomes" id="UP001652642"/>
    </source>
</evidence>
<name>A0A6J0U5P1_9SAUR</name>
<keyword evidence="3" id="KW-0812">Transmembrane</keyword>
<dbReference type="OrthoDB" id="2735536at2759"/>
<evidence type="ECO:0000256" key="3">
    <source>
        <dbReference type="SAM" id="Phobius"/>
    </source>
</evidence>
<feature type="domain" description="3-beta hydroxysteroid dehydrogenase/isomerase" evidence="4">
    <location>
        <begin position="41"/>
        <end position="305"/>
    </location>
</feature>
<organism evidence="5 6">
    <name type="scientific">Pogona vitticeps</name>
    <name type="common">central bearded dragon</name>
    <dbReference type="NCBI Taxonomy" id="103695"/>
    <lineage>
        <taxon>Eukaryota</taxon>
        <taxon>Metazoa</taxon>
        <taxon>Chordata</taxon>
        <taxon>Craniata</taxon>
        <taxon>Vertebrata</taxon>
        <taxon>Euteleostomi</taxon>
        <taxon>Lepidosauria</taxon>
        <taxon>Squamata</taxon>
        <taxon>Bifurcata</taxon>
        <taxon>Unidentata</taxon>
        <taxon>Episquamata</taxon>
        <taxon>Toxicofera</taxon>
        <taxon>Iguania</taxon>
        <taxon>Acrodonta</taxon>
        <taxon>Agamidae</taxon>
        <taxon>Amphibolurinae</taxon>
        <taxon>Pogona</taxon>
    </lineage>
</organism>
<evidence type="ECO:0000256" key="2">
    <source>
        <dbReference type="ARBA" id="ARBA00023002"/>
    </source>
</evidence>
<dbReference type="Gene3D" id="3.40.50.720">
    <property type="entry name" value="NAD(P)-binding Rossmann-like Domain"/>
    <property type="match status" value="1"/>
</dbReference>
<dbReference type="InterPro" id="IPR050177">
    <property type="entry name" value="Lipid_A_modif_metabolic_enz"/>
</dbReference>
<dbReference type="InterPro" id="IPR002225">
    <property type="entry name" value="3Beta_OHSteriod_DH/Estase"/>
</dbReference>
<feature type="transmembrane region" description="Helical" evidence="3">
    <location>
        <begin position="388"/>
        <end position="407"/>
    </location>
</feature>
<keyword evidence="2" id="KW-0560">Oxidoreductase</keyword>
<dbReference type="PANTHER" id="PTHR43245">
    <property type="entry name" value="BIFUNCTIONAL POLYMYXIN RESISTANCE PROTEIN ARNA"/>
    <property type="match status" value="1"/>
</dbReference>
<sequence length="433" mass="48737">MEKTPQKDRKPFTFFKHEHKPVEQKPESSKQKWKKVSDKTVITGGAGYFGYTLGCTLAKLGTEVILYDVNLPLWEIPNGVLLIQADVRDFEKLYEACEGADCVIHTAAYGMTGIEQVRTKEIRSTNVGGTGVVLEVCKQRSIPRLIYTSSVNVVFAGQTIIDGDEATVPYFPLDKHVSEYSRTKSIAEQMVLAANGTPLAGGGVLYTCALRPPGIYGPEEQRHLPRLALNIQRGLFAFRIGDPKAVMNWVHVKNLVRAHILAAEALTEEKNYIAGGQAYFINDGEKFNLFDWLDPLFEGLGVRKPWLRAPICLVHLSAVVLENVYKALKPIVEVTPLITRSEVYNMTCTYTLKIDKARAHLGYSPKKYTFASCVDHYLKKHPPQRNFFLLKCFLVMFFLISLIVVIVKFPELLKLLMPILEEYRGISLFSSET</sequence>
<keyword evidence="3" id="KW-0472">Membrane</keyword>
<dbReference type="Proteomes" id="UP001652642">
    <property type="component" value="Chromosome 13"/>
</dbReference>
<dbReference type="GeneID" id="110082215"/>
<gene>
    <name evidence="6" type="primary">LOC110082215</name>
</gene>
<protein>
    <submittedName>
        <fullName evidence="6">Short-chain dehydrogenase/reductase family 42E member 2</fullName>
    </submittedName>
</protein>
<keyword evidence="5" id="KW-1185">Reference proteome</keyword>
<evidence type="ECO:0000256" key="1">
    <source>
        <dbReference type="ARBA" id="ARBA00009219"/>
    </source>
</evidence>
<dbReference type="Pfam" id="PF01073">
    <property type="entry name" value="3Beta_HSD"/>
    <property type="match status" value="1"/>
</dbReference>
<reference evidence="6" key="1">
    <citation type="submission" date="2025-08" db="UniProtKB">
        <authorList>
            <consortium name="RefSeq"/>
        </authorList>
    </citation>
    <scope>IDENTIFICATION</scope>
</reference>
<evidence type="ECO:0000259" key="4">
    <source>
        <dbReference type="Pfam" id="PF01073"/>
    </source>
</evidence>
<accession>A0A6J0U5P1</accession>
<dbReference type="PANTHER" id="PTHR43245:SF51">
    <property type="entry name" value="SHORT CHAIN DEHYDROGENASE_REDUCTASE FAMILY 42E, MEMBER 2"/>
    <property type="match status" value="1"/>
</dbReference>
<evidence type="ECO:0000313" key="6">
    <source>
        <dbReference type="RefSeq" id="XP_020655248.2"/>
    </source>
</evidence>
<dbReference type="SUPFAM" id="SSF51735">
    <property type="entry name" value="NAD(P)-binding Rossmann-fold domains"/>
    <property type="match status" value="1"/>
</dbReference>
<dbReference type="InterPro" id="IPR036291">
    <property type="entry name" value="NAD(P)-bd_dom_sf"/>
</dbReference>
<dbReference type="RefSeq" id="XP_020655248.2">
    <property type="nucleotide sequence ID" value="XM_020799589.2"/>
</dbReference>
<proteinExistence type="inferred from homology"/>
<keyword evidence="3" id="KW-1133">Transmembrane helix</keyword>
<comment type="similarity">
    <text evidence="1">Belongs to the 3-beta-HSD family.</text>
</comment>